<dbReference type="EMBL" id="CAADFO010000010">
    <property type="protein sequence ID" value="VFK24926.1"/>
    <property type="molecule type" value="Genomic_DNA"/>
</dbReference>
<dbReference type="EMBL" id="CAADFQ010000013">
    <property type="protein sequence ID" value="VFK30058.1"/>
    <property type="molecule type" value="Genomic_DNA"/>
</dbReference>
<dbReference type="AlphaFoldDB" id="A0A450X6M1"/>
<evidence type="ECO:0000313" key="1">
    <source>
        <dbReference type="EMBL" id="VFK24926.1"/>
    </source>
</evidence>
<evidence type="ECO:0000313" key="2">
    <source>
        <dbReference type="EMBL" id="VFK30058.1"/>
    </source>
</evidence>
<dbReference type="EMBL" id="CAADGH010000014">
    <property type="protein sequence ID" value="VFK75033.1"/>
    <property type="molecule type" value="Genomic_DNA"/>
</dbReference>
<sequence>MVFLLDANMPRATLRVLTKANHIARHMPRCLGLLVFRKQCLTEKIQYDMTFFVELLYLSKGHVTTFGKVGGLVPICHDIIIEGLRMLIVYRLYYETADAFSFSGVMDALFMNVCLNASLWMAPNRPNSFFISLVFTPRTVLAHDSTNSLMESSVIEKHLSCTSVFIFCSNSAYMRISTDRANKLSILVPWAQAADKCSSHRSNA</sequence>
<organism evidence="1">
    <name type="scientific">Candidatus Kentrum sp. MB</name>
    <dbReference type="NCBI Taxonomy" id="2138164"/>
    <lineage>
        <taxon>Bacteria</taxon>
        <taxon>Pseudomonadati</taxon>
        <taxon>Pseudomonadota</taxon>
        <taxon>Gammaproteobacteria</taxon>
        <taxon>Candidatus Kentrum</taxon>
    </lineage>
</organism>
<accession>A0A450X6M1</accession>
<proteinExistence type="predicted"/>
<evidence type="ECO:0000313" key="3">
    <source>
        <dbReference type="EMBL" id="VFK75033.1"/>
    </source>
</evidence>
<name>A0A450X6M1_9GAMM</name>
<gene>
    <name evidence="1" type="ORF">BECKMB1821G_GA0114241_101045</name>
    <name evidence="3" type="ORF">BECKMB1821H_GA0114242_101429</name>
    <name evidence="2" type="ORF">BECKMB1821I_GA0114274_101329</name>
</gene>
<protein>
    <submittedName>
        <fullName evidence="1">Uncharacterized protein</fullName>
    </submittedName>
</protein>
<reference evidence="1" key="1">
    <citation type="submission" date="2019-02" db="EMBL/GenBank/DDBJ databases">
        <authorList>
            <person name="Gruber-Vodicka R. H."/>
            <person name="Seah K. B. B."/>
        </authorList>
    </citation>
    <scope>NUCLEOTIDE SEQUENCE</scope>
    <source>
        <strain evidence="1">BECK_BZ197</strain>
        <strain evidence="3">BECK_BZ198</strain>
        <strain evidence="2">BECK_BZ199</strain>
    </source>
</reference>